<comment type="caution">
    <text evidence="5">The sequence shown here is derived from an EMBL/GenBank/DDBJ whole genome shotgun (WGS) entry which is preliminary data.</text>
</comment>
<dbReference type="InterPro" id="IPR050204">
    <property type="entry name" value="AraC_XylS_family_regulators"/>
</dbReference>
<gene>
    <name evidence="5" type="ORF">GRI48_09255</name>
</gene>
<protein>
    <submittedName>
        <fullName evidence="5">Helix-turn-helix domain-containing protein</fullName>
    </submittedName>
</protein>
<evidence type="ECO:0000256" key="1">
    <source>
        <dbReference type="ARBA" id="ARBA00023015"/>
    </source>
</evidence>
<evidence type="ECO:0000259" key="4">
    <source>
        <dbReference type="PROSITE" id="PS01124"/>
    </source>
</evidence>
<evidence type="ECO:0000256" key="2">
    <source>
        <dbReference type="ARBA" id="ARBA00023125"/>
    </source>
</evidence>
<evidence type="ECO:0000256" key="3">
    <source>
        <dbReference type="ARBA" id="ARBA00023163"/>
    </source>
</evidence>
<dbReference type="PANTHER" id="PTHR46796">
    <property type="entry name" value="HTH-TYPE TRANSCRIPTIONAL ACTIVATOR RHAS-RELATED"/>
    <property type="match status" value="1"/>
</dbReference>
<evidence type="ECO:0000313" key="6">
    <source>
        <dbReference type="Proteomes" id="UP000445582"/>
    </source>
</evidence>
<dbReference type="Proteomes" id="UP000445582">
    <property type="component" value="Unassembled WGS sequence"/>
</dbReference>
<name>A0A844YDP6_9SPHN</name>
<evidence type="ECO:0000313" key="5">
    <source>
        <dbReference type="EMBL" id="MXO63196.1"/>
    </source>
</evidence>
<dbReference type="Gene3D" id="1.10.10.60">
    <property type="entry name" value="Homeodomain-like"/>
    <property type="match status" value="1"/>
</dbReference>
<dbReference type="SUPFAM" id="SSF46689">
    <property type="entry name" value="Homeodomain-like"/>
    <property type="match status" value="1"/>
</dbReference>
<dbReference type="EMBL" id="WTYN01000001">
    <property type="protein sequence ID" value="MXO63196.1"/>
    <property type="molecule type" value="Genomic_DNA"/>
</dbReference>
<accession>A0A844YDP6</accession>
<dbReference type="SMART" id="SM00342">
    <property type="entry name" value="HTH_ARAC"/>
    <property type="match status" value="1"/>
</dbReference>
<dbReference type="OrthoDB" id="2559672at2"/>
<keyword evidence="1" id="KW-0805">Transcription regulation</keyword>
<feature type="domain" description="HTH araC/xylS-type" evidence="4">
    <location>
        <begin position="174"/>
        <end position="274"/>
    </location>
</feature>
<keyword evidence="2" id="KW-0238">DNA-binding</keyword>
<sequence>MSSVAQPERITADYASGAVRIRLMAPAADLRHYLTGYYRTDIADGEIAEDWLPPEEGNIRSGHSAVDRAVIGSGELAEVPRVILSGPTDRVTHSRLGSGTYWGAGLTPAGWARFVGTPADQMANRFLDARETALPASIVKLFDTLIEDDKEFANQGPRIDAGFRAIMGKEPAAERTIRQVHRAILSPDVTSVPPVAAIAGMSPRTFERFCKRHFGFTGGVLIRRQRFLRSLGKFMLDPSMKWISAVDTHYSDQAHFIREFRAIMGMTPSEYAARPHPVVNLAVAVTHSGGGVPHQALFRPEPGGE</sequence>
<dbReference type="AlphaFoldDB" id="A0A844YDP6"/>
<reference evidence="5 6" key="1">
    <citation type="submission" date="2019-12" db="EMBL/GenBank/DDBJ databases">
        <title>Genomic-based taxomic classification of the family Erythrobacteraceae.</title>
        <authorList>
            <person name="Xu L."/>
        </authorList>
    </citation>
    <scope>NUCLEOTIDE SEQUENCE [LARGE SCALE GENOMIC DNA]</scope>
    <source>
        <strain evidence="5 6">MCCC 1A09965</strain>
    </source>
</reference>
<dbReference type="PROSITE" id="PS01124">
    <property type="entry name" value="HTH_ARAC_FAMILY_2"/>
    <property type="match status" value="1"/>
</dbReference>
<dbReference type="PANTHER" id="PTHR46796:SF13">
    <property type="entry name" value="HTH-TYPE TRANSCRIPTIONAL ACTIVATOR RHAS"/>
    <property type="match status" value="1"/>
</dbReference>
<keyword evidence="6" id="KW-1185">Reference proteome</keyword>
<dbReference type="InterPro" id="IPR009057">
    <property type="entry name" value="Homeodomain-like_sf"/>
</dbReference>
<dbReference type="InterPro" id="IPR018060">
    <property type="entry name" value="HTH_AraC"/>
</dbReference>
<proteinExistence type="predicted"/>
<dbReference type="GO" id="GO:0043565">
    <property type="term" value="F:sequence-specific DNA binding"/>
    <property type="evidence" value="ECO:0007669"/>
    <property type="project" value="InterPro"/>
</dbReference>
<organism evidence="5 6">
    <name type="scientific">Qipengyuania oceanensis</name>
    <dbReference type="NCBI Taxonomy" id="1463597"/>
    <lineage>
        <taxon>Bacteria</taxon>
        <taxon>Pseudomonadati</taxon>
        <taxon>Pseudomonadota</taxon>
        <taxon>Alphaproteobacteria</taxon>
        <taxon>Sphingomonadales</taxon>
        <taxon>Erythrobacteraceae</taxon>
        <taxon>Qipengyuania</taxon>
    </lineage>
</organism>
<keyword evidence="3" id="KW-0804">Transcription</keyword>
<dbReference type="GO" id="GO:0003700">
    <property type="term" value="F:DNA-binding transcription factor activity"/>
    <property type="evidence" value="ECO:0007669"/>
    <property type="project" value="InterPro"/>
</dbReference>
<dbReference type="Pfam" id="PF12833">
    <property type="entry name" value="HTH_18"/>
    <property type="match status" value="1"/>
</dbReference>
<dbReference type="RefSeq" id="WP_160674435.1">
    <property type="nucleotide sequence ID" value="NZ_WTYN01000001.1"/>
</dbReference>